<evidence type="ECO:0000313" key="1">
    <source>
        <dbReference type="EMBL" id="VAW96479.1"/>
    </source>
</evidence>
<protein>
    <submittedName>
        <fullName evidence="1">Uncharacterized protein</fullName>
    </submittedName>
</protein>
<dbReference type="EMBL" id="UOFS01000027">
    <property type="protein sequence ID" value="VAW96479.1"/>
    <property type="molecule type" value="Genomic_DNA"/>
</dbReference>
<organism evidence="1">
    <name type="scientific">hydrothermal vent metagenome</name>
    <dbReference type="NCBI Taxonomy" id="652676"/>
    <lineage>
        <taxon>unclassified sequences</taxon>
        <taxon>metagenomes</taxon>
        <taxon>ecological metagenomes</taxon>
    </lineage>
</organism>
<reference evidence="1" key="1">
    <citation type="submission" date="2018-06" db="EMBL/GenBank/DDBJ databases">
        <authorList>
            <person name="Zhirakovskaya E."/>
        </authorList>
    </citation>
    <scope>NUCLEOTIDE SEQUENCE</scope>
</reference>
<dbReference type="AlphaFoldDB" id="A0A3B1ADV0"/>
<name>A0A3B1ADV0_9ZZZZ</name>
<accession>A0A3B1ADV0</accession>
<proteinExistence type="predicted"/>
<gene>
    <name evidence="1" type="ORF">MNBD_GAMMA22-1741</name>
</gene>
<sequence length="49" mass="5264">MILTFLLLTATLVIFGLGFYLGNQVGSTAHIRSKLNTSHSEQLTTGIQG</sequence>